<accession>A0AC59ZZX9</accession>
<dbReference type="Proteomes" id="UP001162501">
    <property type="component" value="Chromosome 6"/>
</dbReference>
<name>A0AC59ZZX9_RANTA</name>
<proteinExistence type="predicted"/>
<gene>
    <name evidence="1" type="ORF">MRATA1EN22A_LOCUS24833</name>
</gene>
<evidence type="ECO:0000313" key="2">
    <source>
        <dbReference type="Proteomes" id="UP001162501"/>
    </source>
</evidence>
<reference evidence="1" key="2">
    <citation type="submission" date="2025-03" db="EMBL/GenBank/DDBJ databases">
        <authorList>
            <consortium name="ELIXIR-Norway"/>
            <consortium name="Elixir Norway"/>
        </authorList>
    </citation>
    <scope>NUCLEOTIDE SEQUENCE</scope>
</reference>
<organism evidence="1 2">
    <name type="scientific">Rangifer tarandus platyrhynchus</name>
    <name type="common">Svalbard reindeer</name>
    <dbReference type="NCBI Taxonomy" id="3082113"/>
    <lineage>
        <taxon>Eukaryota</taxon>
        <taxon>Metazoa</taxon>
        <taxon>Chordata</taxon>
        <taxon>Craniata</taxon>
        <taxon>Vertebrata</taxon>
        <taxon>Euteleostomi</taxon>
        <taxon>Mammalia</taxon>
        <taxon>Eutheria</taxon>
        <taxon>Laurasiatheria</taxon>
        <taxon>Artiodactyla</taxon>
        <taxon>Ruminantia</taxon>
        <taxon>Pecora</taxon>
        <taxon>Cervidae</taxon>
        <taxon>Odocoileinae</taxon>
        <taxon>Rangifer</taxon>
    </lineage>
</organism>
<evidence type="ECO:0000313" key="1">
    <source>
        <dbReference type="EMBL" id="CAN0536799.1"/>
    </source>
</evidence>
<sequence length="141" mass="16098">MAVVLLGSAPQGRLLCRHLCNPSGKSLTIKQDHQQETQPLCPMLWQLASQYLRPHKWKKLAYCWEFTKAHVQAIEQRWTGTRSYGEHRHMLLIWPHSVTIKTSNLPCEEAVRQQESGGIGFLSSAESFRKKASEDPRCTAV</sequence>
<protein>
    <submittedName>
        <fullName evidence="1">Uncharacterized protein</fullName>
    </submittedName>
</protein>
<dbReference type="EMBL" id="OX596090">
    <property type="protein sequence ID" value="CAN0536799.1"/>
    <property type="molecule type" value="Genomic_DNA"/>
</dbReference>
<reference evidence="1" key="1">
    <citation type="submission" date="2023-05" db="EMBL/GenBank/DDBJ databases">
        <authorList>
            <consortium name="ELIXIR-Norway"/>
        </authorList>
    </citation>
    <scope>NUCLEOTIDE SEQUENCE</scope>
</reference>